<dbReference type="GO" id="GO:0034587">
    <property type="term" value="P:piRNA processing"/>
    <property type="evidence" value="ECO:0007669"/>
    <property type="project" value="TreeGrafter"/>
</dbReference>
<dbReference type="OrthoDB" id="5205528at2759"/>
<keyword evidence="2" id="KW-0442">Lipid degradation</keyword>
<keyword evidence="3" id="KW-0443">Lipid metabolism</keyword>
<protein>
    <recommendedName>
        <fullName evidence="5">Mitochondrial cardiolipin hydrolase</fullName>
    </recommendedName>
    <alternativeName>
        <fullName evidence="6">Mitochondrial phospholipase</fullName>
    </alternativeName>
</protein>
<evidence type="ECO:0000256" key="4">
    <source>
        <dbReference type="ARBA" id="ARBA00038012"/>
    </source>
</evidence>
<dbReference type="EMBL" id="WJQU01000002">
    <property type="protein sequence ID" value="KAJ6641872.1"/>
    <property type="molecule type" value="Genomic_DNA"/>
</dbReference>
<evidence type="ECO:0000256" key="2">
    <source>
        <dbReference type="ARBA" id="ARBA00022963"/>
    </source>
</evidence>
<evidence type="ECO:0000256" key="6">
    <source>
        <dbReference type="ARBA" id="ARBA00043167"/>
    </source>
</evidence>
<reference evidence="8" key="1">
    <citation type="submission" date="2022-07" db="EMBL/GenBank/DDBJ databases">
        <authorList>
            <person name="Trinca V."/>
            <person name="Uliana J.V.C."/>
            <person name="Torres T.T."/>
            <person name="Ward R.J."/>
            <person name="Monesi N."/>
        </authorList>
    </citation>
    <scope>NUCLEOTIDE SEQUENCE</scope>
    <source>
        <strain evidence="8">HSMRA1968</strain>
        <tissue evidence="8">Whole embryos</tissue>
    </source>
</reference>
<dbReference type="InterPro" id="IPR025202">
    <property type="entry name" value="PLD-like_dom"/>
</dbReference>
<keyword evidence="1 8" id="KW-0378">Hydrolase</keyword>
<dbReference type="PANTHER" id="PTHR43856">
    <property type="entry name" value="CARDIOLIPIN HYDROLASE"/>
    <property type="match status" value="1"/>
</dbReference>
<dbReference type="SUPFAM" id="SSF56024">
    <property type="entry name" value="Phospholipase D/nuclease"/>
    <property type="match status" value="1"/>
</dbReference>
<sequence>MAVTYFGIDIVKWLHNLYKKRDEELNEVIFMRQKQCTMCARHRRNVNCTNEHCYNYTAKNMKAFIDSAQHSLYIAVNVFTSVDLGKVVLNAHRRGVSVKILGNNGTAYLTGSQLSMLHENGIAVKVQGAGNDVHHKFCLIDVDIQTKKRKDKPLHGARTIPSNGILITGSMNWTYQVTFIQLNFEI</sequence>
<comment type="similarity">
    <text evidence="4">Belongs to the phospholipase D family. MitoPLD/Zucchini subfamily.</text>
</comment>
<keyword evidence="9" id="KW-1185">Reference proteome</keyword>
<evidence type="ECO:0000256" key="5">
    <source>
        <dbReference type="ARBA" id="ARBA00040549"/>
    </source>
</evidence>
<dbReference type="Proteomes" id="UP001151699">
    <property type="component" value="Chromosome B"/>
</dbReference>
<name>A0A9Q0N1F6_9DIPT</name>
<evidence type="ECO:0000259" key="7">
    <source>
        <dbReference type="Pfam" id="PF13091"/>
    </source>
</evidence>
<dbReference type="InterPro" id="IPR051406">
    <property type="entry name" value="PLD_domain"/>
</dbReference>
<dbReference type="PANTHER" id="PTHR43856:SF1">
    <property type="entry name" value="MITOCHONDRIAL CARDIOLIPIN HYDROLASE"/>
    <property type="match status" value="1"/>
</dbReference>
<dbReference type="GO" id="GO:0005739">
    <property type="term" value="C:mitochondrion"/>
    <property type="evidence" value="ECO:0007669"/>
    <property type="project" value="TreeGrafter"/>
</dbReference>
<evidence type="ECO:0000256" key="3">
    <source>
        <dbReference type="ARBA" id="ARBA00023098"/>
    </source>
</evidence>
<evidence type="ECO:0000313" key="8">
    <source>
        <dbReference type="EMBL" id="KAJ6641872.1"/>
    </source>
</evidence>
<dbReference type="AlphaFoldDB" id="A0A9Q0N1F6"/>
<evidence type="ECO:0000313" key="9">
    <source>
        <dbReference type="Proteomes" id="UP001151699"/>
    </source>
</evidence>
<dbReference type="Gene3D" id="3.30.870.10">
    <property type="entry name" value="Endonuclease Chain A"/>
    <property type="match status" value="1"/>
</dbReference>
<accession>A0A9Q0N1F6</accession>
<organism evidence="8 9">
    <name type="scientific">Pseudolycoriella hygida</name>
    <dbReference type="NCBI Taxonomy" id="35572"/>
    <lineage>
        <taxon>Eukaryota</taxon>
        <taxon>Metazoa</taxon>
        <taxon>Ecdysozoa</taxon>
        <taxon>Arthropoda</taxon>
        <taxon>Hexapoda</taxon>
        <taxon>Insecta</taxon>
        <taxon>Pterygota</taxon>
        <taxon>Neoptera</taxon>
        <taxon>Endopterygota</taxon>
        <taxon>Diptera</taxon>
        <taxon>Nematocera</taxon>
        <taxon>Sciaroidea</taxon>
        <taxon>Sciaridae</taxon>
        <taxon>Pseudolycoriella</taxon>
    </lineage>
</organism>
<evidence type="ECO:0000256" key="1">
    <source>
        <dbReference type="ARBA" id="ARBA00022801"/>
    </source>
</evidence>
<gene>
    <name evidence="8" type="primary">zuc</name>
    <name evidence="8" type="ORF">Bhyg_06817</name>
</gene>
<dbReference type="GO" id="GO:0016042">
    <property type="term" value="P:lipid catabolic process"/>
    <property type="evidence" value="ECO:0007669"/>
    <property type="project" value="UniProtKB-KW"/>
</dbReference>
<proteinExistence type="inferred from homology"/>
<dbReference type="GO" id="GO:0016891">
    <property type="term" value="F:RNA endonuclease activity producing 5'-phosphomonoesters, hydrolytic mechanism"/>
    <property type="evidence" value="ECO:0007669"/>
    <property type="project" value="TreeGrafter"/>
</dbReference>
<comment type="caution">
    <text evidence="8">The sequence shown here is derived from an EMBL/GenBank/DDBJ whole genome shotgun (WGS) entry which is preliminary data.</text>
</comment>
<dbReference type="Pfam" id="PF13091">
    <property type="entry name" value="PLDc_2"/>
    <property type="match status" value="1"/>
</dbReference>
<feature type="domain" description="Phospholipase D-like" evidence="7">
    <location>
        <begin position="62"/>
        <end position="185"/>
    </location>
</feature>